<gene>
    <name evidence="2" type="ORF">LEMA_P076540.1</name>
</gene>
<dbReference type="VEuPathDB" id="FungiDB:LEMA_P076540.1"/>
<keyword evidence="3" id="KW-1185">Reference proteome</keyword>
<sequence length="104" mass="11286">MGLLIPPQKELRGSKWRMDGWQLPLLPQSTSQLPSVGNRASRASEGGRSSTVQQYTGRAGVSAFKTWIEWSGQCTTASQTATGCDSLAWSIRSPAWLRSCAGEQ</sequence>
<evidence type="ECO:0000313" key="2">
    <source>
        <dbReference type="EMBL" id="CBY00065.1"/>
    </source>
</evidence>
<dbReference type="Proteomes" id="UP000002668">
    <property type="component" value="Genome"/>
</dbReference>
<dbReference type="AlphaFoldDB" id="E5A8X0"/>
<dbReference type="EMBL" id="FP929137">
    <property type="protein sequence ID" value="CBY00065.1"/>
    <property type="molecule type" value="Genomic_DNA"/>
</dbReference>
<proteinExistence type="predicted"/>
<feature type="compositionally biased region" description="Low complexity" evidence="1">
    <location>
        <begin position="28"/>
        <end position="50"/>
    </location>
</feature>
<reference evidence="3" key="1">
    <citation type="journal article" date="2011" name="Nat. Commun.">
        <title>Effector diversification within compartments of the Leptosphaeria maculans genome affected by Repeat-Induced Point mutations.</title>
        <authorList>
            <person name="Rouxel T."/>
            <person name="Grandaubert J."/>
            <person name="Hane J.K."/>
            <person name="Hoede C."/>
            <person name="van de Wouw A.P."/>
            <person name="Couloux A."/>
            <person name="Dominguez V."/>
            <person name="Anthouard V."/>
            <person name="Bally P."/>
            <person name="Bourras S."/>
            <person name="Cozijnsen A.J."/>
            <person name="Ciuffetti L.M."/>
            <person name="Degrave A."/>
            <person name="Dilmaghani A."/>
            <person name="Duret L."/>
            <person name="Fudal I."/>
            <person name="Goodwin S.B."/>
            <person name="Gout L."/>
            <person name="Glaser N."/>
            <person name="Linglin J."/>
            <person name="Kema G.H.J."/>
            <person name="Lapalu N."/>
            <person name="Lawrence C.B."/>
            <person name="May K."/>
            <person name="Meyer M."/>
            <person name="Ollivier B."/>
            <person name="Poulain J."/>
            <person name="Schoch C.L."/>
            <person name="Simon A."/>
            <person name="Spatafora J.W."/>
            <person name="Stachowiak A."/>
            <person name="Turgeon B.G."/>
            <person name="Tyler B.M."/>
            <person name="Vincent D."/>
            <person name="Weissenbach J."/>
            <person name="Amselem J."/>
            <person name="Quesneville H."/>
            <person name="Oliver R.P."/>
            <person name="Wincker P."/>
            <person name="Balesdent M.-H."/>
            <person name="Howlett B.J."/>
        </authorList>
    </citation>
    <scope>NUCLEOTIDE SEQUENCE [LARGE SCALE GENOMIC DNA]</scope>
    <source>
        <strain evidence="3">JN3 / isolate v23.1.3 / race Av1-4-5-6-7-8</strain>
    </source>
</reference>
<evidence type="ECO:0000256" key="1">
    <source>
        <dbReference type="SAM" id="MobiDB-lite"/>
    </source>
</evidence>
<evidence type="ECO:0000313" key="3">
    <source>
        <dbReference type="Proteomes" id="UP000002668"/>
    </source>
</evidence>
<name>E5A8X0_LEPMJ</name>
<protein>
    <submittedName>
        <fullName evidence="2">Predicted protein</fullName>
    </submittedName>
</protein>
<accession>E5A8X0</accession>
<dbReference type="HOGENOM" id="CLU_2250639_0_0_1"/>
<organism evidence="3">
    <name type="scientific">Leptosphaeria maculans (strain JN3 / isolate v23.1.3 / race Av1-4-5-6-7-8)</name>
    <name type="common">Blackleg fungus</name>
    <name type="synonym">Phoma lingam</name>
    <dbReference type="NCBI Taxonomy" id="985895"/>
    <lineage>
        <taxon>Eukaryota</taxon>
        <taxon>Fungi</taxon>
        <taxon>Dikarya</taxon>
        <taxon>Ascomycota</taxon>
        <taxon>Pezizomycotina</taxon>
        <taxon>Dothideomycetes</taxon>
        <taxon>Pleosporomycetidae</taxon>
        <taxon>Pleosporales</taxon>
        <taxon>Pleosporineae</taxon>
        <taxon>Leptosphaeriaceae</taxon>
        <taxon>Plenodomus</taxon>
        <taxon>Plenodomus lingam/Leptosphaeria maculans species complex</taxon>
    </lineage>
</organism>
<dbReference type="InParanoid" id="E5A8X0"/>
<feature type="region of interest" description="Disordered" evidence="1">
    <location>
        <begin position="28"/>
        <end position="54"/>
    </location>
</feature>